<keyword evidence="4 6" id="KW-0964">Secreted</keyword>
<evidence type="ECO:0000313" key="8">
    <source>
        <dbReference type="EMBL" id="KAG6746380.1"/>
    </source>
</evidence>
<evidence type="ECO:0000313" key="9">
    <source>
        <dbReference type="Proteomes" id="UP000886885"/>
    </source>
</evidence>
<evidence type="ECO:0000256" key="4">
    <source>
        <dbReference type="ARBA" id="ARBA00022525"/>
    </source>
</evidence>
<keyword evidence="7" id="KW-1133">Transmembrane helix</keyword>
<evidence type="ECO:0000256" key="6">
    <source>
        <dbReference type="RuleBase" id="RU367044"/>
    </source>
</evidence>
<evidence type="ECO:0000256" key="5">
    <source>
        <dbReference type="ARBA" id="ARBA00022729"/>
    </source>
</evidence>
<sequence length="154" mass="18107">MIMEERTLTPRLFLVYMIIFSLATVSPASAFMSWFRKRPLQNVTVINEIESRATMITNCRTIFLDYKITNIPYGESFSFSFVPDVWGTTAYWCKFTWNDTMSRKEVSAVLLVFDALKDDEKHCAPECQWRISSTGYRFWDGFLSWGTFSVRRLK</sequence>
<name>A0A8X7YJH6_POPTO</name>
<proteinExistence type="inferred from homology"/>
<keyword evidence="7" id="KW-0472">Membrane</keyword>
<comment type="similarity">
    <text evidence="2 6">Belongs to the plant self-incompatibility (S1) protein family.</text>
</comment>
<dbReference type="GO" id="GO:0005576">
    <property type="term" value="C:extracellular region"/>
    <property type="evidence" value="ECO:0007669"/>
    <property type="project" value="UniProtKB-SubCell"/>
</dbReference>
<protein>
    <recommendedName>
        <fullName evidence="6">S-protein homolog</fullName>
    </recommendedName>
</protein>
<accession>A0A8X7YJH6</accession>
<dbReference type="PANTHER" id="PTHR31232">
    <property type="match status" value="1"/>
</dbReference>
<comment type="caution">
    <text evidence="8">The sequence shown here is derived from an EMBL/GenBank/DDBJ whole genome shotgun (WGS) entry which is preliminary data.</text>
</comment>
<evidence type="ECO:0000256" key="1">
    <source>
        <dbReference type="ARBA" id="ARBA00004613"/>
    </source>
</evidence>
<comment type="subcellular location">
    <subcellularLocation>
        <location evidence="1 6">Secreted</location>
    </subcellularLocation>
</comment>
<dbReference type="Pfam" id="PF05938">
    <property type="entry name" value="Self-incomp_S1"/>
    <property type="match status" value="1"/>
</dbReference>
<dbReference type="GO" id="GO:0060320">
    <property type="term" value="P:rejection of self pollen"/>
    <property type="evidence" value="ECO:0007669"/>
    <property type="project" value="UniProtKB-KW"/>
</dbReference>
<organism evidence="8 9">
    <name type="scientific">Populus tomentosa</name>
    <name type="common">Chinese white poplar</name>
    <dbReference type="NCBI Taxonomy" id="118781"/>
    <lineage>
        <taxon>Eukaryota</taxon>
        <taxon>Viridiplantae</taxon>
        <taxon>Streptophyta</taxon>
        <taxon>Embryophyta</taxon>
        <taxon>Tracheophyta</taxon>
        <taxon>Spermatophyta</taxon>
        <taxon>Magnoliopsida</taxon>
        <taxon>eudicotyledons</taxon>
        <taxon>Gunneridae</taxon>
        <taxon>Pentapetalae</taxon>
        <taxon>rosids</taxon>
        <taxon>fabids</taxon>
        <taxon>Malpighiales</taxon>
        <taxon>Salicaceae</taxon>
        <taxon>Saliceae</taxon>
        <taxon>Populus</taxon>
    </lineage>
</organism>
<keyword evidence="9" id="KW-1185">Reference proteome</keyword>
<keyword evidence="7" id="KW-0812">Transmembrane</keyword>
<evidence type="ECO:0000256" key="2">
    <source>
        <dbReference type="ARBA" id="ARBA00005581"/>
    </source>
</evidence>
<keyword evidence="3 6" id="KW-0713">Self-incompatibility</keyword>
<dbReference type="PANTHER" id="PTHR31232:SF149">
    <property type="entry name" value="S-PROTEIN HOMOLOG"/>
    <property type="match status" value="1"/>
</dbReference>
<evidence type="ECO:0000256" key="7">
    <source>
        <dbReference type="SAM" id="Phobius"/>
    </source>
</evidence>
<dbReference type="Proteomes" id="UP000886885">
    <property type="component" value="Chromosome 15D"/>
</dbReference>
<gene>
    <name evidence="8" type="ORF">POTOM_050920</name>
</gene>
<dbReference type="EMBL" id="JAAWWB010000030">
    <property type="protein sequence ID" value="KAG6746380.1"/>
    <property type="molecule type" value="Genomic_DNA"/>
</dbReference>
<evidence type="ECO:0000256" key="3">
    <source>
        <dbReference type="ARBA" id="ARBA00022471"/>
    </source>
</evidence>
<reference evidence="8" key="1">
    <citation type="journal article" date="2020" name="bioRxiv">
        <title>Hybrid origin of Populus tomentosa Carr. identified through genome sequencing and phylogenomic analysis.</title>
        <authorList>
            <person name="An X."/>
            <person name="Gao K."/>
            <person name="Chen Z."/>
            <person name="Li J."/>
            <person name="Yang X."/>
            <person name="Yang X."/>
            <person name="Zhou J."/>
            <person name="Guo T."/>
            <person name="Zhao T."/>
            <person name="Huang S."/>
            <person name="Miao D."/>
            <person name="Khan W.U."/>
            <person name="Rao P."/>
            <person name="Ye M."/>
            <person name="Lei B."/>
            <person name="Liao W."/>
            <person name="Wang J."/>
            <person name="Ji L."/>
            <person name="Li Y."/>
            <person name="Guo B."/>
            <person name="Mustafa N.S."/>
            <person name="Li S."/>
            <person name="Yun Q."/>
            <person name="Keller S.R."/>
            <person name="Mao J."/>
            <person name="Zhang R."/>
            <person name="Strauss S.H."/>
        </authorList>
    </citation>
    <scope>NUCLEOTIDE SEQUENCE</scope>
    <source>
        <strain evidence="8">GM15</strain>
        <tissue evidence="8">Leaf</tissue>
    </source>
</reference>
<keyword evidence="5" id="KW-0732">Signal</keyword>
<dbReference type="InterPro" id="IPR010264">
    <property type="entry name" value="Self-incomp_S1"/>
</dbReference>
<dbReference type="AlphaFoldDB" id="A0A8X7YJH6"/>
<dbReference type="OrthoDB" id="1096418at2759"/>
<feature type="transmembrane region" description="Helical" evidence="7">
    <location>
        <begin position="12"/>
        <end position="35"/>
    </location>
</feature>